<dbReference type="RefSeq" id="WP_184676167.1">
    <property type="nucleotide sequence ID" value="NZ_JACHGY010000001.1"/>
</dbReference>
<comment type="caution">
    <text evidence="2">The sequence shown here is derived from an EMBL/GenBank/DDBJ whole genome shotgun (WGS) entry which is preliminary data.</text>
</comment>
<dbReference type="Pfam" id="PF04909">
    <property type="entry name" value="Amidohydro_2"/>
    <property type="match status" value="1"/>
</dbReference>
<name>A0A7X0H606_9BACT</name>
<organism evidence="2 3">
    <name type="scientific">Algisphaera agarilytica</name>
    <dbReference type="NCBI Taxonomy" id="1385975"/>
    <lineage>
        <taxon>Bacteria</taxon>
        <taxon>Pseudomonadati</taxon>
        <taxon>Planctomycetota</taxon>
        <taxon>Phycisphaerae</taxon>
        <taxon>Phycisphaerales</taxon>
        <taxon>Phycisphaeraceae</taxon>
        <taxon>Algisphaera</taxon>
    </lineage>
</organism>
<accession>A0A7X0H606</accession>
<dbReference type="Proteomes" id="UP000541810">
    <property type="component" value="Unassembled WGS sequence"/>
</dbReference>
<dbReference type="Gene3D" id="3.20.20.140">
    <property type="entry name" value="Metal-dependent hydrolases"/>
    <property type="match status" value="1"/>
</dbReference>
<reference evidence="2 3" key="1">
    <citation type="submission" date="2020-08" db="EMBL/GenBank/DDBJ databases">
        <title>Genomic Encyclopedia of Type Strains, Phase IV (KMG-IV): sequencing the most valuable type-strain genomes for metagenomic binning, comparative biology and taxonomic classification.</title>
        <authorList>
            <person name="Goeker M."/>
        </authorList>
    </citation>
    <scope>NUCLEOTIDE SEQUENCE [LARGE SCALE GENOMIC DNA]</scope>
    <source>
        <strain evidence="2 3">DSM 103725</strain>
    </source>
</reference>
<dbReference type="AlphaFoldDB" id="A0A7X0H606"/>
<evidence type="ECO:0000259" key="1">
    <source>
        <dbReference type="Pfam" id="PF04909"/>
    </source>
</evidence>
<dbReference type="SUPFAM" id="SSF51556">
    <property type="entry name" value="Metallo-dependent hydrolases"/>
    <property type="match status" value="1"/>
</dbReference>
<feature type="domain" description="Amidohydrolase-related" evidence="1">
    <location>
        <begin position="213"/>
        <end position="298"/>
    </location>
</feature>
<dbReference type="EMBL" id="JACHGY010000001">
    <property type="protein sequence ID" value="MBB6428751.1"/>
    <property type="molecule type" value="Genomic_DNA"/>
</dbReference>
<proteinExistence type="predicted"/>
<dbReference type="InterPro" id="IPR032466">
    <property type="entry name" value="Metal_Hydrolase"/>
</dbReference>
<evidence type="ECO:0000313" key="2">
    <source>
        <dbReference type="EMBL" id="MBB6428751.1"/>
    </source>
</evidence>
<gene>
    <name evidence="2" type="ORF">HNQ40_000557</name>
</gene>
<protein>
    <recommendedName>
        <fullName evidence="1">Amidohydrolase-related domain-containing protein</fullName>
    </recommendedName>
</protein>
<evidence type="ECO:0000313" key="3">
    <source>
        <dbReference type="Proteomes" id="UP000541810"/>
    </source>
</evidence>
<dbReference type="InterPro" id="IPR006680">
    <property type="entry name" value="Amidohydro-rel"/>
</dbReference>
<keyword evidence="3" id="KW-1185">Reference proteome</keyword>
<sequence length="378" mass="42191">MKSNSPAQENPAASAHAQPVAGYSDTAGTYYPAPESADPANTLGLDYRALAAELSDTGPIIDVHTHVGTPEAAELFLEVADLFQVERTYTMTGLDNARVLHPDFGERIKFICVPDYLKKDTPGTFTTQWLKDIEAFRHEFDSQVIKFWCAPRGRDFAEMTPDPEAADAMLLDSPIRKQGMKLAYDLGYRVFMTHVGDPDTWFATAYADADRYGTKLQQFEPLEAALEEYRDVTWIGAHMGGYPEDLDWLQGMLDRHPNYVVDTSACKWQIRELSKHPEAFKAFCQRNPGRVLFGTDIVANQHMNNSIGFDLFASRFWAVRTMIETLYDGPSPIVDPDLPKVDPAVPNPSTTHLRGAGIGGDLLRDMYFNNTARIIEGA</sequence>
<dbReference type="GO" id="GO:0016787">
    <property type="term" value="F:hydrolase activity"/>
    <property type="evidence" value="ECO:0007669"/>
    <property type="project" value="InterPro"/>
</dbReference>